<keyword evidence="1" id="KW-0456">Lyase</keyword>
<name>A0A1I4HV30_9FIRM</name>
<comment type="catalytic activity">
    <reaction evidence="5">
        <text>siroheme + 2 H(+) = 12,18-didecarboxysiroheme + 2 CO2</text>
        <dbReference type="Rhea" id="RHEA:19093"/>
        <dbReference type="ChEBI" id="CHEBI:15378"/>
        <dbReference type="ChEBI" id="CHEBI:16526"/>
        <dbReference type="ChEBI" id="CHEBI:60052"/>
        <dbReference type="ChEBI" id="CHEBI:140497"/>
        <dbReference type="EC" id="4.1.1.111"/>
    </reaction>
</comment>
<keyword evidence="8" id="KW-0238">DNA-binding</keyword>
<accession>A0A1I4HV30</accession>
<feature type="domain" description="Siroheme decarboxylase NirL-like HTH" evidence="7">
    <location>
        <begin position="23"/>
        <end position="68"/>
    </location>
</feature>
<dbReference type="RefSeq" id="WP_245750834.1">
    <property type="nucleotide sequence ID" value="NZ_FOTI01000013.1"/>
</dbReference>
<proteinExistence type="inferred from homology"/>
<feature type="domain" description="Siroheme decarboxylase AsnC-like ligand binding" evidence="6">
    <location>
        <begin position="80"/>
        <end position="164"/>
    </location>
</feature>
<dbReference type="EC" id="4.1.1.111" evidence="4"/>
<evidence type="ECO:0000256" key="3">
    <source>
        <dbReference type="ARBA" id="ARBA00023457"/>
    </source>
</evidence>
<gene>
    <name evidence="8" type="ORF">SAMN02983006_01187</name>
</gene>
<comment type="similarity">
    <text evidence="3">Belongs to the Ahb/Nir family.</text>
</comment>
<dbReference type="AlphaFoldDB" id="A0A1I4HV30"/>
<dbReference type="GO" id="GO:0003677">
    <property type="term" value="F:DNA binding"/>
    <property type="evidence" value="ECO:0007669"/>
    <property type="project" value="UniProtKB-KW"/>
</dbReference>
<dbReference type="Proteomes" id="UP000199006">
    <property type="component" value="Unassembled WGS sequence"/>
</dbReference>
<dbReference type="InterPro" id="IPR050684">
    <property type="entry name" value="HTH-Siroheme_Decarb"/>
</dbReference>
<comment type="pathway">
    <text evidence="2">Porphyrin-containing compound metabolism.</text>
</comment>
<dbReference type="EMBL" id="FOTI01000013">
    <property type="protein sequence ID" value="SFL45627.1"/>
    <property type="molecule type" value="Genomic_DNA"/>
</dbReference>
<evidence type="ECO:0000259" key="7">
    <source>
        <dbReference type="Pfam" id="PF22451"/>
    </source>
</evidence>
<dbReference type="GO" id="GO:0016829">
    <property type="term" value="F:lyase activity"/>
    <property type="evidence" value="ECO:0007669"/>
    <property type="project" value="UniProtKB-KW"/>
</dbReference>
<evidence type="ECO:0000256" key="1">
    <source>
        <dbReference type="ARBA" id="ARBA00023239"/>
    </source>
</evidence>
<dbReference type="Pfam" id="PF17805">
    <property type="entry name" value="AsnC_trans_reg2"/>
    <property type="match status" value="1"/>
</dbReference>
<keyword evidence="9" id="KW-1185">Reference proteome</keyword>
<evidence type="ECO:0000256" key="4">
    <source>
        <dbReference type="ARBA" id="ARBA00023471"/>
    </source>
</evidence>
<dbReference type="Pfam" id="PF22451">
    <property type="entry name" value="NirdL-like_HTH"/>
    <property type="match status" value="1"/>
</dbReference>
<dbReference type="STRING" id="29563.SAMN02983006_01187"/>
<dbReference type="PANTHER" id="PTHR43413">
    <property type="entry name" value="TRANSCRIPTIONAL REGULATOR, ASNC FAMILY"/>
    <property type="match status" value="1"/>
</dbReference>
<sequence length="177" mass="20755">MTNKKAETARLKKMNKFKLDKVDKAIIKSMEKNIPLTINPYQKIADQLNIELVELLDRLKKLKQQKILKRVAAILYHRQSGYQANGMFVCFLPDVKLTAIANKISSLKEVSHCYQRKTYPEWPYNFYAMFHAKNKSVLEDLVVETAAKHQINDYQILYSTEELKKSSLKYFTNDFDI</sequence>
<reference evidence="8 9" key="1">
    <citation type="submission" date="2016-10" db="EMBL/GenBank/DDBJ databases">
        <authorList>
            <person name="de Groot N.N."/>
        </authorList>
    </citation>
    <scope>NUCLEOTIDE SEQUENCE [LARGE SCALE GENOMIC DNA]</scope>
    <source>
        <strain evidence="8 9">ATCC 51327</strain>
    </source>
</reference>
<dbReference type="PANTHER" id="PTHR43413:SF1">
    <property type="entry name" value="SIROHEME DECARBOXYLASE NIRL SUBUNIT"/>
    <property type="match status" value="1"/>
</dbReference>
<evidence type="ECO:0000259" key="6">
    <source>
        <dbReference type="Pfam" id="PF17805"/>
    </source>
</evidence>
<protein>
    <recommendedName>
        <fullName evidence="4">siroheme decarboxylase</fullName>
        <ecNumber evidence="4">4.1.1.111</ecNumber>
    </recommendedName>
</protein>
<evidence type="ECO:0000256" key="5">
    <source>
        <dbReference type="ARBA" id="ARBA00048470"/>
    </source>
</evidence>
<evidence type="ECO:0000313" key="9">
    <source>
        <dbReference type="Proteomes" id="UP000199006"/>
    </source>
</evidence>
<dbReference type="InterPro" id="IPR040523">
    <property type="entry name" value="AsnC_trans_reg2"/>
</dbReference>
<dbReference type="Gene3D" id="3.30.70.3460">
    <property type="match status" value="1"/>
</dbReference>
<evidence type="ECO:0000313" key="8">
    <source>
        <dbReference type="EMBL" id="SFL45627.1"/>
    </source>
</evidence>
<evidence type="ECO:0000256" key="2">
    <source>
        <dbReference type="ARBA" id="ARBA00023444"/>
    </source>
</evidence>
<dbReference type="InterPro" id="IPR053953">
    <property type="entry name" value="NirdL-like_HTH"/>
</dbReference>
<organism evidence="8 9">
    <name type="scientific">Halanaerobium salsuginis</name>
    <dbReference type="NCBI Taxonomy" id="29563"/>
    <lineage>
        <taxon>Bacteria</taxon>
        <taxon>Bacillati</taxon>
        <taxon>Bacillota</taxon>
        <taxon>Clostridia</taxon>
        <taxon>Halanaerobiales</taxon>
        <taxon>Halanaerobiaceae</taxon>
        <taxon>Halanaerobium</taxon>
    </lineage>
</organism>